<dbReference type="InterPro" id="IPR057206">
    <property type="entry name" value="DUF7884"/>
</dbReference>
<keyword evidence="5" id="KW-0443">Lipid metabolism</keyword>
<dbReference type="EMBL" id="RPFZ01000001">
    <property type="protein sequence ID" value="RPF72639.1"/>
    <property type="molecule type" value="Genomic_DNA"/>
</dbReference>
<proteinExistence type="inferred from homology"/>
<evidence type="ECO:0000256" key="2">
    <source>
        <dbReference type="ARBA" id="ARBA00022603"/>
    </source>
</evidence>
<keyword evidence="4" id="KW-0949">S-adenosyl-L-methionine</keyword>
<gene>
    <name evidence="7" type="ORF">EG799_02840</name>
</gene>
<dbReference type="AlphaFoldDB" id="A0A3N5D0W7"/>
<evidence type="ECO:0000256" key="5">
    <source>
        <dbReference type="ARBA" id="ARBA00023098"/>
    </source>
</evidence>
<dbReference type="CDD" id="cd02440">
    <property type="entry name" value="AdoMet_MTases"/>
    <property type="match status" value="1"/>
</dbReference>
<dbReference type="PANTHER" id="PTHR43667:SF1">
    <property type="entry name" value="CYCLOPROPANE-FATTY-ACYL-PHOSPHOLIPID SYNTHASE"/>
    <property type="match status" value="1"/>
</dbReference>
<reference evidence="7 8" key="1">
    <citation type="submission" date="2018-11" db="EMBL/GenBank/DDBJ databases">
        <title>Erythrobacter spongiae sp. nov., isolated from a marine sponge.</title>
        <authorList>
            <person name="Zhuang L."/>
            <person name="Luo L."/>
        </authorList>
    </citation>
    <scope>NUCLEOTIDE SEQUENCE [LARGE SCALE GENOMIC DNA]</scope>
    <source>
        <strain evidence="7 8">HN-E23</strain>
    </source>
</reference>
<evidence type="ECO:0000313" key="8">
    <source>
        <dbReference type="Proteomes" id="UP000275232"/>
    </source>
</evidence>
<dbReference type="PIRSF" id="PIRSF003085">
    <property type="entry name" value="CMAS"/>
    <property type="match status" value="1"/>
</dbReference>
<dbReference type="OrthoDB" id="9782855at2"/>
<dbReference type="Proteomes" id="UP000275232">
    <property type="component" value="Unassembled WGS sequence"/>
</dbReference>
<dbReference type="GO" id="GO:0008168">
    <property type="term" value="F:methyltransferase activity"/>
    <property type="evidence" value="ECO:0007669"/>
    <property type="project" value="UniProtKB-KW"/>
</dbReference>
<evidence type="ECO:0000256" key="1">
    <source>
        <dbReference type="ARBA" id="ARBA00010815"/>
    </source>
</evidence>
<organism evidence="7 8">
    <name type="scientific">Aurantiacibacter spongiae</name>
    <dbReference type="NCBI Taxonomy" id="2488860"/>
    <lineage>
        <taxon>Bacteria</taxon>
        <taxon>Pseudomonadati</taxon>
        <taxon>Pseudomonadota</taxon>
        <taxon>Alphaproteobacteria</taxon>
        <taxon>Sphingomonadales</taxon>
        <taxon>Erythrobacteraceae</taxon>
        <taxon>Aurantiacibacter</taxon>
    </lineage>
</organism>
<evidence type="ECO:0000259" key="6">
    <source>
        <dbReference type="Pfam" id="PF25371"/>
    </source>
</evidence>
<keyword evidence="3 7" id="KW-0808">Transferase</keyword>
<accession>A0A3N5D0W7</accession>
<dbReference type="PANTHER" id="PTHR43667">
    <property type="entry name" value="CYCLOPROPANE-FATTY-ACYL-PHOSPHOLIPID SYNTHASE"/>
    <property type="match status" value="1"/>
</dbReference>
<comment type="similarity">
    <text evidence="1">Belongs to the CFA/CMAS family.</text>
</comment>
<dbReference type="Gene3D" id="3.40.50.150">
    <property type="entry name" value="Vaccinia Virus protein VP39"/>
    <property type="match status" value="1"/>
</dbReference>
<dbReference type="Pfam" id="PF25371">
    <property type="entry name" value="DUF7884"/>
    <property type="match status" value="1"/>
</dbReference>
<comment type="caution">
    <text evidence="7">The sequence shown here is derived from an EMBL/GenBank/DDBJ whole genome shotgun (WGS) entry which is preliminary data.</text>
</comment>
<name>A0A3N5D0W7_9SPHN</name>
<dbReference type="InterPro" id="IPR029063">
    <property type="entry name" value="SAM-dependent_MTases_sf"/>
</dbReference>
<keyword evidence="8" id="KW-1185">Reference proteome</keyword>
<dbReference type="Pfam" id="PF02353">
    <property type="entry name" value="CMAS"/>
    <property type="match status" value="1"/>
</dbReference>
<evidence type="ECO:0000313" key="7">
    <source>
        <dbReference type="EMBL" id="RPF72639.1"/>
    </source>
</evidence>
<evidence type="ECO:0000256" key="3">
    <source>
        <dbReference type="ARBA" id="ARBA00022679"/>
    </source>
</evidence>
<keyword evidence="2 7" id="KW-0489">Methyltransferase</keyword>
<sequence length="419" mass="47021">MSDKVIDRLLSRMIKRGTLDVTYADGRTRSFGRATQGFPDVAVRFIDANVPRDLLLDPRLGAGEAYMDGRIVVERGDIMDLVSLARANNRWEDRADLGEPSLPRRLRNRISVGLRSLNKPGSSRKNVAHHYDIGNELYHLMLDAEHMQYSCAYWDTARFGEDMTLAQAQEAKLAHIAAKLNLEPGNHVLDIGCGWGGMAIFLVQRADVRVLGVTLSEEQLALARQRAAQAGVAGRVTFELVDYRDLAKSGATFDRIVSVGMFEHVGAPQFETYFRCIAQMLEPHGAALVHTIGRMGSPGRTDAFTDKWIFPGGYIPALSETVEASEKVRLIATDVETLRLHYARTIRAWYDNVLANRDAIVAMFDERFFRLWTFYLAGAATVFEHGSMCNYQIQFARERTALPLTRDYMAGAERRLLEA</sequence>
<protein>
    <submittedName>
        <fullName evidence="7">Class I SAM-dependent methyltransferase</fullName>
    </submittedName>
</protein>
<dbReference type="InterPro" id="IPR050723">
    <property type="entry name" value="CFA/CMAS"/>
</dbReference>
<evidence type="ECO:0000256" key="4">
    <source>
        <dbReference type="ARBA" id="ARBA00022691"/>
    </source>
</evidence>
<feature type="domain" description="DUF7884" evidence="6">
    <location>
        <begin position="8"/>
        <end position="88"/>
    </location>
</feature>
<dbReference type="InterPro" id="IPR003333">
    <property type="entry name" value="CMAS"/>
</dbReference>
<dbReference type="SUPFAM" id="SSF53335">
    <property type="entry name" value="S-adenosyl-L-methionine-dependent methyltransferases"/>
    <property type="match status" value="1"/>
</dbReference>
<dbReference type="GO" id="GO:0008610">
    <property type="term" value="P:lipid biosynthetic process"/>
    <property type="evidence" value="ECO:0007669"/>
    <property type="project" value="InterPro"/>
</dbReference>
<dbReference type="GO" id="GO:0032259">
    <property type="term" value="P:methylation"/>
    <property type="evidence" value="ECO:0007669"/>
    <property type="project" value="UniProtKB-KW"/>
</dbReference>